<evidence type="ECO:0000313" key="5">
    <source>
        <dbReference type="EMBL" id="TQL44832.1"/>
    </source>
</evidence>
<dbReference type="SUPFAM" id="SSF53756">
    <property type="entry name" value="UDP-Glycosyltransferase/glycogen phosphorylase"/>
    <property type="match status" value="1"/>
</dbReference>
<dbReference type="RefSeq" id="WP_141887951.1">
    <property type="nucleotide sequence ID" value="NZ_BAAAUY010000018.1"/>
</dbReference>
<dbReference type="PANTHER" id="PTHR12526">
    <property type="entry name" value="GLYCOSYLTRANSFERASE"/>
    <property type="match status" value="1"/>
</dbReference>
<evidence type="ECO:0000259" key="3">
    <source>
        <dbReference type="Pfam" id="PF00534"/>
    </source>
</evidence>
<dbReference type="Proteomes" id="UP000319094">
    <property type="component" value="Unassembled WGS sequence"/>
</dbReference>
<dbReference type="InterPro" id="IPR001296">
    <property type="entry name" value="Glyco_trans_1"/>
</dbReference>
<dbReference type="Pfam" id="PF13579">
    <property type="entry name" value="Glyco_trans_4_4"/>
    <property type="match status" value="1"/>
</dbReference>
<reference evidence="5 6" key="1">
    <citation type="submission" date="2019-06" db="EMBL/GenBank/DDBJ databases">
        <title>Sequencing the genomes of 1000 actinobacteria strains.</title>
        <authorList>
            <person name="Klenk H.-P."/>
        </authorList>
    </citation>
    <scope>NUCLEOTIDE SEQUENCE [LARGE SCALE GENOMIC DNA]</scope>
    <source>
        <strain evidence="5 6">DSM 8803</strain>
    </source>
</reference>
<dbReference type="Gene3D" id="3.40.50.2000">
    <property type="entry name" value="Glycogen Phosphorylase B"/>
    <property type="match status" value="2"/>
</dbReference>
<dbReference type="AlphaFoldDB" id="A0A542Y9S0"/>
<dbReference type="InterPro" id="IPR028098">
    <property type="entry name" value="Glyco_trans_4-like_N"/>
</dbReference>
<keyword evidence="6" id="KW-1185">Reference proteome</keyword>
<protein>
    <submittedName>
        <fullName evidence="5">Glycosyltransferase involved in cell wall biosynthesis</fullName>
    </submittedName>
</protein>
<organism evidence="5 6">
    <name type="scientific">Leucobacter komagatae</name>
    <dbReference type="NCBI Taxonomy" id="55969"/>
    <lineage>
        <taxon>Bacteria</taxon>
        <taxon>Bacillati</taxon>
        <taxon>Actinomycetota</taxon>
        <taxon>Actinomycetes</taxon>
        <taxon>Micrococcales</taxon>
        <taxon>Microbacteriaceae</taxon>
        <taxon>Leucobacter</taxon>
    </lineage>
</organism>
<name>A0A542Y9S0_9MICO</name>
<gene>
    <name evidence="5" type="ORF">FB468_2903</name>
</gene>
<dbReference type="Pfam" id="PF00534">
    <property type="entry name" value="Glycos_transf_1"/>
    <property type="match status" value="1"/>
</dbReference>
<dbReference type="CDD" id="cd03801">
    <property type="entry name" value="GT4_PimA-like"/>
    <property type="match status" value="1"/>
</dbReference>
<dbReference type="PANTHER" id="PTHR12526:SF510">
    <property type="entry name" value="D-INOSITOL 3-PHOSPHATE GLYCOSYLTRANSFERASE"/>
    <property type="match status" value="1"/>
</dbReference>
<evidence type="ECO:0000256" key="1">
    <source>
        <dbReference type="ARBA" id="ARBA00022676"/>
    </source>
</evidence>
<keyword evidence="1" id="KW-0328">Glycosyltransferase</keyword>
<accession>A0A542Y9S0</accession>
<evidence type="ECO:0000313" key="6">
    <source>
        <dbReference type="Proteomes" id="UP000319094"/>
    </source>
</evidence>
<sequence length="370" mass="39519">MLTVAFFTHSARPSGAELLVARVAAAMTQVRPLVILGEHGPLEQILRERGIETLVVPLRAGEGARVRPWRYARGLAATLRGRNVDRVYTHSAKAHLLGGIAGRLARIPVISHAHDLLGAPAHGPLPSLALRTAFATLPSTRIANSTLTKQSAGWAARLAWATVACPIDTPEQAAPPSAERARAPGQPIRLLVLGRITEWKGQDLAIRALSTLRSAGHPVELDIAGDTQFPGDDEYLARLKQAVADLRLTPFVHFLGHVDRPDEIIRHADIVLHTSTRPEPFGQVIIESLAAGRPTVVAANAGAVELLTPGVDCETYPAGSASGLTLAIRRLIDEPMRRTTVGAAAIASASRFTTGRIVPEIENLLIATRK</sequence>
<dbReference type="GO" id="GO:0016757">
    <property type="term" value="F:glycosyltransferase activity"/>
    <property type="evidence" value="ECO:0007669"/>
    <property type="project" value="UniProtKB-KW"/>
</dbReference>
<dbReference type="OrthoDB" id="9814612at2"/>
<feature type="domain" description="Glycosyl transferase family 1" evidence="3">
    <location>
        <begin position="182"/>
        <end position="345"/>
    </location>
</feature>
<comment type="caution">
    <text evidence="5">The sequence shown here is derived from an EMBL/GenBank/DDBJ whole genome shotgun (WGS) entry which is preliminary data.</text>
</comment>
<evidence type="ECO:0000256" key="2">
    <source>
        <dbReference type="ARBA" id="ARBA00022679"/>
    </source>
</evidence>
<feature type="domain" description="Glycosyltransferase subfamily 4-like N-terminal" evidence="4">
    <location>
        <begin position="18"/>
        <end position="129"/>
    </location>
</feature>
<evidence type="ECO:0000259" key="4">
    <source>
        <dbReference type="Pfam" id="PF13579"/>
    </source>
</evidence>
<dbReference type="EMBL" id="VFON01000001">
    <property type="protein sequence ID" value="TQL44832.1"/>
    <property type="molecule type" value="Genomic_DNA"/>
</dbReference>
<keyword evidence="2 5" id="KW-0808">Transferase</keyword>
<proteinExistence type="predicted"/>